<reference evidence="3" key="3">
    <citation type="submission" date="2024-03" db="EMBL/GenBank/DDBJ databases">
        <title>The Genome Sequence of Enterococcus sp. DIV0242b.</title>
        <authorList>
            <consortium name="The Broad Institute Genomics Platform"/>
            <consortium name="The Broad Institute Microbial Omics Core"/>
            <consortium name="The Broad Institute Genomic Center for Infectious Diseases"/>
            <person name="Earl A."/>
            <person name="Manson A."/>
            <person name="Gilmore M."/>
            <person name="Schwartman J."/>
            <person name="Shea T."/>
            <person name="Abouelleil A."/>
            <person name="Cao P."/>
            <person name="Chapman S."/>
            <person name="Cusick C."/>
            <person name="Young S."/>
            <person name="Neafsey D."/>
            <person name="Nusbaum C."/>
            <person name="Birren B."/>
        </authorList>
    </citation>
    <scope>NUCLEOTIDE SEQUENCE</scope>
    <source>
        <strain evidence="3">9E7_DIV0242</strain>
    </source>
</reference>
<gene>
    <name evidence="3" type="ORF">A5888_003299</name>
    <name evidence="2" type="ORF">A5888_003600</name>
</gene>
<dbReference type="PROSITE" id="PS50911">
    <property type="entry name" value="CHAP"/>
    <property type="match status" value="1"/>
</dbReference>
<evidence type="ECO:0000259" key="1">
    <source>
        <dbReference type="PROSITE" id="PS50911"/>
    </source>
</evidence>
<organism evidence="2">
    <name type="scientific">Candidatus Enterococcus clewellii</name>
    <dbReference type="NCBI Taxonomy" id="1834193"/>
    <lineage>
        <taxon>Bacteria</taxon>
        <taxon>Bacillati</taxon>
        <taxon>Bacillota</taxon>
        <taxon>Bacilli</taxon>
        <taxon>Lactobacillales</taxon>
        <taxon>Enterococcaceae</taxon>
        <taxon>Enterococcus</taxon>
    </lineage>
</organism>
<evidence type="ECO:0000313" key="4">
    <source>
        <dbReference type="Proteomes" id="UP000195141"/>
    </source>
</evidence>
<keyword evidence="4" id="KW-1185">Reference proteome</keyword>
<accession>A0A242K1G5</accession>
<dbReference type="Pfam" id="PF05257">
    <property type="entry name" value="CHAP"/>
    <property type="match status" value="1"/>
</dbReference>
<feature type="domain" description="Peptidase C51" evidence="1">
    <location>
        <begin position="10"/>
        <end position="142"/>
    </location>
</feature>
<evidence type="ECO:0000313" key="3">
    <source>
        <dbReference type="EMBL" id="WYJ91531.1"/>
    </source>
</evidence>
<reference evidence="2" key="1">
    <citation type="submission" date="2017-05" db="EMBL/GenBank/DDBJ databases">
        <title>The Genome Sequence of Enterococcus sp. 9E7_DIV0242.</title>
        <authorList>
            <consortium name="The Broad Institute Genomics Platform"/>
            <consortium name="The Broad Institute Genomic Center for Infectious Diseases"/>
            <person name="Earl A."/>
            <person name="Manson A."/>
            <person name="Schwartman J."/>
            <person name="Gilmore M."/>
            <person name="Abouelleil A."/>
            <person name="Cao P."/>
            <person name="Chapman S."/>
            <person name="Cusick C."/>
            <person name="Shea T."/>
            <person name="Young S."/>
            <person name="Neafsey D."/>
            <person name="Nusbaum C."/>
            <person name="Birren B."/>
        </authorList>
    </citation>
    <scope>NUCLEOTIDE SEQUENCE [LARGE SCALE GENOMIC DNA]</scope>
    <source>
        <strain evidence="2">9E7_DIV0242</strain>
    </source>
</reference>
<dbReference type="Gene3D" id="3.90.1720.10">
    <property type="entry name" value="endopeptidase domain like (from Nostoc punctiforme)"/>
    <property type="match status" value="1"/>
</dbReference>
<dbReference type="AlphaFoldDB" id="A0A242K1G5"/>
<sequence>MAVEGSVLISGSQWLQGKGEAVYSNGGNYGTYYQCVELPQQRLYPNKGWPRVYAAGNGGAQYIPEGSPGLTRYNPGSKYIPVPGDLVIETGGQYGHVSVVDYTDTEKGIIYAVEQNGSNNGRVTYSYNGSNYVGLSASRTVKCILHAPGNSFKNPTTTKTDGRNSISISKGKIHLEGWHIDSRLKAGLKSYVFIMNADTKAEIARYQITRTARPDVGKIYPNIPESGNSGFDITVGIPAGARGKKIYVLSRYITADDKTVISDKHFTDNVVSVPGNQTDGRNSITVKDGNVRLEGWHVDTKVTEGLKSYIFIMNADTGKEISRTVITRTSRPDVANAFPAIALAEKSGFDLTIPIPTGAKGKRINVLSRYITADDKTLISDFHYSKNVVAIP</sequence>
<dbReference type="SUPFAM" id="SSF54001">
    <property type="entry name" value="Cysteine proteinases"/>
    <property type="match status" value="1"/>
</dbReference>
<dbReference type="OrthoDB" id="9763643at2"/>
<dbReference type="EMBL" id="NGMM01000007">
    <property type="protein sequence ID" value="OTP11501.1"/>
    <property type="molecule type" value="Genomic_DNA"/>
</dbReference>
<protein>
    <submittedName>
        <fullName evidence="3">Peptidoglycan DL-endopeptidase CwlO</fullName>
    </submittedName>
</protein>
<dbReference type="Proteomes" id="UP000195141">
    <property type="component" value="Chromosome"/>
</dbReference>
<reference evidence="3" key="2">
    <citation type="submission" date="2017-05" db="EMBL/GenBank/DDBJ databases">
        <authorList>
            <consortium name="The Broad Institute Genomics Platform"/>
            <consortium name="The Broad Institute Genomic Center for Infectious Diseases"/>
            <person name="Earl A."/>
            <person name="Manson A."/>
            <person name="Schwartman J."/>
            <person name="Gilmore M."/>
            <person name="Abouelleil A."/>
            <person name="Cao P."/>
            <person name="Chapman S."/>
            <person name="Cusick C."/>
            <person name="Shea T."/>
            <person name="Young S."/>
            <person name="Neafsey D."/>
            <person name="Nusbaum C."/>
            <person name="Birren B."/>
        </authorList>
    </citation>
    <scope>NUCLEOTIDE SEQUENCE</scope>
    <source>
        <strain evidence="3">9E7_DIV0242</strain>
    </source>
</reference>
<evidence type="ECO:0000313" key="2">
    <source>
        <dbReference type="EMBL" id="OTP11501.1"/>
    </source>
</evidence>
<dbReference type="RefSeq" id="WP_086350591.1">
    <property type="nucleotide sequence ID" value="NZ_CP147247.1"/>
</dbReference>
<dbReference type="EMBL" id="CP147247">
    <property type="protein sequence ID" value="WYJ91531.1"/>
    <property type="molecule type" value="Genomic_DNA"/>
</dbReference>
<dbReference type="InterPro" id="IPR007921">
    <property type="entry name" value="CHAP_dom"/>
</dbReference>
<name>A0A242K1G5_9ENTE</name>
<dbReference type="InterPro" id="IPR038765">
    <property type="entry name" value="Papain-like_cys_pep_sf"/>
</dbReference>
<proteinExistence type="predicted"/>